<evidence type="ECO:0000259" key="1">
    <source>
        <dbReference type="Pfam" id="PF00557"/>
    </source>
</evidence>
<dbReference type="InterPro" id="IPR000994">
    <property type="entry name" value="Pept_M24"/>
</dbReference>
<evidence type="ECO:0000259" key="2">
    <source>
        <dbReference type="Pfam" id="PF01321"/>
    </source>
</evidence>
<gene>
    <name evidence="3" type="ORF">JCR33_13800</name>
</gene>
<reference evidence="3" key="1">
    <citation type="submission" date="2020-12" db="EMBL/GenBank/DDBJ databases">
        <title>Bacterial taxonomy.</title>
        <authorList>
            <person name="Pan X."/>
        </authorList>
    </citation>
    <scope>NUCLEOTIDE SEQUENCE</scope>
    <source>
        <strain evidence="3">B2012</strain>
    </source>
</reference>
<evidence type="ECO:0000313" key="4">
    <source>
        <dbReference type="Proteomes" id="UP000609531"/>
    </source>
</evidence>
<dbReference type="InterPro" id="IPR036005">
    <property type="entry name" value="Creatinase/aminopeptidase-like"/>
</dbReference>
<keyword evidence="3" id="KW-0645">Protease</keyword>
<dbReference type="GO" id="GO:0004177">
    <property type="term" value="F:aminopeptidase activity"/>
    <property type="evidence" value="ECO:0007669"/>
    <property type="project" value="UniProtKB-KW"/>
</dbReference>
<feature type="domain" description="Peptidase M24" evidence="1">
    <location>
        <begin position="145"/>
        <end position="346"/>
    </location>
</feature>
<comment type="caution">
    <text evidence="3">The sequence shown here is derived from an EMBL/GenBank/DDBJ whole genome shotgun (WGS) entry which is preliminary data.</text>
</comment>
<dbReference type="InterPro" id="IPR050659">
    <property type="entry name" value="Peptidase_M24B"/>
</dbReference>
<keyword evidence="4" id="KW-1185">Reference proteome</keyword>
<dbReference type="InterPro" id="IPR029149">
    <property type="entry name" value="Creatin/AminoP/Spt16_N"/>
</dbReference>
<dbReference type="Pfam" id="PF00557">
    <property type="entry name" value="Peptidase_M24"/>
    <property type="match status" value="1"/>
</dbReference>
<dbReference type="Gene3D" id="3.40.350.10">
    <property type="entry name" value="Creatinase/prolidase N-terminal domain"/>
    <property type="match status" value="1"/>
</dbReference>
<dbReference type="Proteomes" id="UP000609531">
    <property type="component" value="Unassembled WGS sequence"/>
</dbReference>
<dbReference type="PANTHER" id="PTHR46112">
    <property type="entry name" value="AMINOPEPTIDASE"/>
    <property type="match status" value="1"/>
</dbReference>
<organism evidence="3 4">
    <name type="scientific">Acuticoccus mangrovi</name>
    <dbReference type="NCBI Taxonomy" id="2796142"/>
    <lineage>
        <taxon>Bacteria</taxon>
        <taxon>Pseudomonadati</taxon>
        <taxon>Pseudomonadota</taxon>
        <taxon>Alphaproteobacteria</taxon>
        <taxon>Hyphomicrobiales</taxon>
        <taxon>Amorphaceae</taxon>
        <taxon>Acuticoccus</taxon>
    </lineage>
</organism>
<protein>
    <submittedName>
        <fullName evidence="3">Aminopeptidase P family protein</fullName>
    </submittedName>
</protein>
<dbReference type="SUPFAM" id="SSF53092">
    <property type="entry name" value="Creatinase/prolidase N-terminal domain"/>
    <property type="match status" value="1"/>
</dbReference>
<keyword evidence="3" id="KW-0378">Hydrolase</keyword>
<accession>A0A934IRL4</accession>
<dbReference type="PANTHER" id="PTHR46112:SF3">
    <property type="entry name" value="AMINOPEPTIDASE YPDF"/>
    <property type="match status" value="1"/>
</dbReference>
<dbReference type="SUPFAM" id="SSF55920">
    <property type="entry name" value="Creatinase/aminopeptidase"/>
    <property type="match status" value="1"/>
</dbReference>
<evidence type="ECO:0000313" key="3">
    <source>
        <dbReference type="EMBL" id="MBJ3776775.1"/>
    </source>
</evidence>
<name>A0A934IRL4_9HYPH</name>
<proteinExistence type="predicted"/>
<dbReference type="Gene3D" id="3.90.230.10">
    <property type="entry name" value="Creatinase/methionine aminopeptidase superfamily"/>
    <property type="match status" value="1"/>
</dbReference>
<feature type="domain" description="Creatinase N-terminal" evidence="2">
    <location>
        <begin position="1"/>
        <end position="136"/>
    </location>
</feature>
<sequence length="363" mass="38239">MREDGLDALLIFERGGDCSNTRYLTGFAHASTFTGDSLTLVRDDGEVALITSAIAHGEPMHSNIQTAWLETVRCLASGAAEAFAATAGEVLAAWTSRRVGLHDPDHLPLGIYRALTALGGLRFSPAQDLVAPLRRVKSPAEIAVLRRLGAITAEAMGAAVAAVREGVSESEIAAEAHRSAIAAGAELMAFGCYVATGPRGALKNVAPRPDRFVAPGELVVIDLGLKLAGYQSDMSRNVVVGRVDPRLADMLDACDAALAAGKAATRPGVRDVDVVAAVREVIAERGFEADDYSICHSYGLDLVEAPRFDAARPTTLTAGMTFFVEPMIIPPHVGSVCIEDMIVVTDTGCETLTPLPTRHWPGA</sequence>
<dbReference type="AlphaFoldDB" id="A0A934IRL4"/>
<dbReference type="EMBL" id="JAEKJA010000010">
    <property type="protein sequence ID" value="MBJ3776775.1"/>
    <property type="molecule type" value="Genomic_DNA"/>
</dbReference>
<dbReference type="Pfam" id="PF01321">
    <property type="entry name" value="Creatinase_N"/>
    <property type="match status" value="1"/>
</dbReference>
<keyword evidence="3" id="KW-0031">Aminopeptidase</keyword>
<dbReference type="InterPro" id="IPR000587">
    <property type="entry name" value="Creatinase_N"/>
</dbReference>